<evidence type="ECO:0000256" key="1">
    <source>
        <dbReference type="ARBA" id="ARBA00022617"/>
    </source>
</evidence>
<feature type="domain" description="Cytochrome c" evidence="6">
    <location>
        <begin position="999"/>
        <end position="1136"/>
    </location>
</feature>
<evidence type="ECO:0000256" key="2">
    <source>
        <dbReference type="ARBA" id="ARBA00022723"/>
    </source>
</evidence>
<evidence type="ECO:0000313" key="8">
    <source>
        <dbReference type="Proteomes" id="UP000317648"/>
    </source>
</evidence>
<evidence type="ECO:0000313" key="7">
    <source>
        <dbReference type="EMBL" id="QDU92669.1"/>
    </source>
</evidence>
<dbReference type="InterPro" id="IPR011989">
    <property type="entry name" value="ARM-like"/>
</dbReference>
<dbReference type="Gene3D" id="1.25.10.10">
    <property type="entry name" value="Leucine-rich Repeat Variant"/>
    <property type="match status" value="1"/>
</dbReference>
<proteinExistence type="predicted"/>
<dbReference type="GO" id="GO:0046872">
    <property type="term" value="F:metal ion binding"/>
    <property type="evidence" value="ECO:0007669"/>
    <property type="project" value="UniProtKB-KW"/>
</dbReference>
<keyword evidence="3 4" id="KW-0408">Iron</keyword>
<keyword evidence="2 4" id="KW-0479">Metal-binding</keyword>
<dbReference type="SUPFAM" id="SSF50952">
    <property type="entry name" value="Soluble quinoprotein glucose dehydrogenase"/>
    <property type="match status" value="1"/>
</dbReference>
<dbReference type="AlphaFoldDB" id="A0A518DLF6"/>
<keyword evidence="8" id="KW-1185">Reference proteome</keyword>
<evidence type="ECO:0000256" key="4">
    <source>
        <dbReference type="PROSITE-ProRule" id="PRU00433"/>
    </source>
</evidence>
<reference evidence="7 8" key="1">
    <citation type="submission" date="2019-02" db="EMBL/GenBank/DDBJ databases">
        <title>Deep-cultivation of Planctomycetes and their phenomic and genomic characterization uncovers novel biology.</title>
        <authorList>
            <person name="Wiegand S."/>
            <person name="Jogler M."/>
            <person name="Boedeker C."/>
            <person name="Pinto D."/>
            <person name="Vollmers J."/>
            <person name="Rivas-Marin E."/>
            <person name="Kohn T."/>
            <person name="Peeters S.H."/>
            <person name="Heuer A."/>
            <person name="Rast P."/>
            <person name="Oberbeckmann S."/>
            <person name="Bunk B."/>
            <person name="Jeske O."/>
            <person name="Meyerdierks A."/>
            <person name="Storesund J.E."/>
            <person name="Kallscheuer N."/>
            <person name="Luecker S."/>
            <person name="Lage O.M."/>
            <person name="Pohl T."/>
            <person name="Merkel B.J."/>
            <person name="Hornburger P."/>
            <person name="Mueller R.-W."/>
            <person name="Bruemmer F."/>
            <person name="Labrenz M."/>
            <person name="Spormann A.M."/>
            <person name="Op den Camp H."/>
            <person name="Overmann J."/>
            <person name="Amann R."/>
            <person name="Jetten M.S.M."/>
            <person name="Mascher T."/>
            <person name="Medema M.H."/>
            <person name="Devos D.P."/>
            <person name="Kaster A.-K."/>
            <person name="Ovreas L."/>
            <person name="Rohde M."/>
            <person name="Galperin M.Y."/>
            <person name="Jogler C."/>
        </authorList>
    </citation>
    <scope>NUCLEOTIDE SEQUENCE [LARGE SCALE GENOMIC DNA]</scope>
    <source>
        <strain evidence="7 8">Pla85_3_4</strain>
    </source>
</reference>
<evidence type="ECO:0000256" key="5">
    <source>
        <dbReference type="SAM" id="SignalP"/>
    </source>
</evidence>
<dbReference type="Pfam" id="PF13646">
    <property type="entry name" value="HEAT_2"/>
    <property type="match status" value="1"/>
</dbReference>
<keyword evidence="1 4" id="KW-0349">Heme</keyword>
<dbReference type="OrthoDB" id="9770043at2"/>
<dbReference type="NCBIfam" id="TIGR02604">
    <property type="entry name" value="Piru_Ver_Nterm"/>
    <property type="match status" value="1"/>
</dbReference>
<feature type="chain" id="PRO_5022154907" evidence="5">
    <location>
        <begin position="22"/>
        <end position="1149"/>
    </location>
</feature>
<protein>
    <submittedName>
        <fullName evidence="7">Cytochrome c</fullName>
    </submittedName>
</protein>
<accession>A0A518DLF6</accession>
<keyword evidence="5" id="KW-0732">Signal</keyword>
<dbReference type="Pfam" id="PF23500">
    <property type="entry name" value="DUF7133"/>
    <property type="match status" value="1"/>
</dbReference>
<dbReference type="GO" id="GO:0009055">
    <property type="term" value="F:electron transfer activity"/>
    <property type="evidence" value="ECO:0007669"/>
    <property type="project" value="InterPro"/>
</dbReference>
<feature type="signal peptide" evidence="5">
    <location>
        <begin position="1"/>
        <end position="21"/>
    </location>
</feature>
<dbReference type="KEGG" id="lcre:Pla8534_04170"/>
<dbReference type="InterPro" id="IPR016024">
    <property type="entry name" value="ARM-type_fold"/>
</dbReference>
<dbReference type="InterPro" id="IPR013427">
    <property type="entry name" value="Haem-bd_dom_put"/>
</dbReference>
<dbReference type="InterPro" id="IPR009056">
    <property type="entry name" value="Cyt_c-like_dom"/>
</dbReference>
<evidence type="ECO:0000259" key="6">
    <source>
        <dbReference type="PROSITE" id="PS51007"/>
    </source>
</evidence>
<dbReference type="PANTHER" id="PTHR33546:SF1">
    <property type="entry name" value="LARGE, MULTIFUNCTIONAL SECRETED PROTEIN"/>
    <property type="match status" value="1"/>
</dbReference>
<dbReference type="SMART" id="SM00567">
    <property type="entry name" value="EZ_HEAT"/>
    <property type="match status" value="2"/>
</dbReference>
<dbReference type="InterPro" id="IPR004155">
    <property type="entry name" value="PBS_lyase_HEAT"/>
</dbReference>
<dbReference type="PANTHER" id="PTHR33546">
    <property type="entry name" value="LARGE, MULTIFUNCTIONAL SECRETED PROTEIN-RELATED"/>
    <property type="match status" value="1"/>
</dbReference>
<dbReference type="SUPFAM" id="SSF46626">
    <property type="entry name" value="Cytochrome c"/>
    <property type="match status" value="1"/>
</dbReference>
<dbReference type="GO" id="GO:0020037">
    <property type="term" value="F:heme binding"/>
    <property type="evidence" value="ECO:0007669"/>
    <property type="project" value="InterPro"/>
</dbReference>
<dbReference type="RefSeq" id="WP_145048824.1">
    <property type="nucleotide sequence ID" value="NZ_CP036433.1"/>
</dbReference>
<dbReference type="InterPro" id="IPR013428">
    <property type="entry name" value="Membrane-bound_put_N"/>
</dbReference>
<evidence type="ECO:0000256" key="3">
    <source>
        <dbReference type="ARBA" id="ARBA00023004"/>
    </source>
</evidence>
<dbReference type="Gene3D" id="1.10.760.10">
    <property type="entry name" value="Cytochrome c-like domain"/>
    <property type="match status" value="1"/>
</dbReference>
<dbReference type="NCBIfam" id="TIGR02603">
    <property type="entry name" value="CxxCH_TIGR02603"/>
    <property type="match status" value="1"/>
</dbReference>
<gene>
    <name evidence="7" type="ORF">Pla8534_04170</name>
</gene>
<sequence length="1149" mass="125135" precursor="true">MRIPPCLFVCCLLLFPGALFAQQETTPAPRPSAQKAPAAKTPVREELEFTRWSGSVNIPDPVAISLDNQGRAYVTQTQRRKSQDLDIRGHRQWIPSDVGFRSVEDKRNFYHQELAIGNASNKSHVEDLNKDGVHDYRDLMVLSERIWLVEDADGNGTADRSQIYAEDFRTEVTGIAAGVLWHNGDVYATIAPDVWRMRDTTGDGKANQREIMATGFGLHIAYAGHDMHGLTVGPDGKIYWSVGDKGISVVSREGRRFAYPNQGGVMRCNSDGSDFEVFAHGLRNVQELAFNEYGDLFGVDNDSDQSGERERVVFIARGMDAGWRCNYQYRGKDYNPWMAEGLWERWSARQPAYITPPLAYSLNGPAGFTYNPGTALGPGYRNYFFLTGAPGGEQRAFQLLPRGATFEQANEHEIGSSVPLVGINFGPDGGLYGVDWGGGYPLNQKGAIWKIDVPGGADSTLRQETRELLAAGFAHRETNQLQELLSHADQRVRLGAQFELVQRQAATTLQQVAQKADADLLARIHAIWGVGQLIRQDRSSPQLELVALLAQLLQDPQSEIRAQAARTISDLPHFEGQLLTPLLADAEPRVRFQAGLALARHATPSAVPALVKLAESLQPSDNYLRLAAAQGLAGSASTAELADLSRHAAPLVRTIAVLALRQQDDQAGGNPAAAAALGRFVSDENVQPATEAALALYEGLDRRDLTDDAALLGAAELAAVLPATPQSGEAFVRRAISAAYLLGDVKSADRVAAYAQRTDVPIALRLDALDALRQWPQPPLLDRVDGRRRRLAEKRQRIHSPAVKAALIDLLASTDAKLQAAALKTSRDLGMQFTDKDLVELAQLVAAPKAAVELRLEALDTLRSQKYSRLAEVITGALQSTAPVLRMRALELLKSDPAAALAAIEQVLARSKDLRERQHAVLMLGDLATARADAVLAAQFQEMAGQPAPAATALELMESVSARAEQNVDLARLLTEYNDQRASASDDPIALWTQCLTGGDATEGKETFMNHITTQCIRCHQVGKTGSTVGPNLESIALQRDGAHLLRSIVAPSADIEPKYQSQTLLLLSGRVVQGLLLRKDDKVTVLADNQGKEVVVPNDQIDESLARKISIMPEIAKVLTPREIRNLVAYLQTLKKPLPAETAQPASK</sequence>
<dbReference type="InterPro" id="IPR036909">
    <property type="entry name" value="Cyt_c-like_dom_sf"/>
</dbReference>
<dbReference type="SUPFAM" id="SSF48371">
    <property type="entry name" value="ARM repeat"/>
    <property type="match status" value="1"/>
</dbReference>
<name>A0A518DLF6_9BACT</name>
<dbReference type="InterPro" id="IPR011041">
    <property type="entry name" value="Quinoprot_gluc/sorb_DH_b-prop"/>
</dbReference>
<dbReference type="InterPro" id="IPR055557">
    <property type="entry name" value="DUF7133"/>
</dbReference>
<dbReference type="EMBL" id="CP036433">
    <property type="protein sequence ID" value="QDU92669.1"/>
    <property type="molecule type" value="Genomic_DNA"/>
</dbReference>
<dbReference type="InterPro" id="IPR011042">
    <property type="entry name" value="6-blade_b-propeller_TolB-like"/>
</dbReference>
<dbReference type="PROSITE" id="PS51007">
    <property type="entry name" value="CYTC"/>
    <property type="match status" value="1"/>
</dbReference>
<dbReference type="Proteomes" id="UP000317648">
    <property type="component" value="Chromosome"/>
</dbReference>
<dbReference type="Gene3D" id="2.120.10.30">
    <property type="entry name" value="TolB, C-terminal domain"/>
    <property type="match status" value="1"/>
</dbReference>
<organism evidence="7 8">
    <name type="scientific">Lignipirellula cremea</name>
    <dbReference type="NCBI Taxonomy" id="2528010"/>
    <lineage>
        <taxon>Bacteria</taxon>
        <taxon>Pseudomonadati</taxon>
        <taxon>Planctomycetota</taxon>
        <taxon>Planctomycetia</taxon>
        <taxon>Pirellulales</taxon>
        <taxon>Pirellulaceae</taxon>
        <taxon>Lignipirellula</taxon>
    </lineage>
</organism>